<dbReference type="AlphaFoldDB" id="A0AAP0HQF9"/>
<comment type="caution">
    <text evidence="1">The sequence shown here is derived from an EMBL/GenBank/DDBJ whole genome shotgun (WGS) entry which is preliminary data.</text>
</comment>
<proteinExistence type="predicted"/>
<dbReference type="EMBL" id="JBBNAF010000012">
    <property type="protein sequence ID" value="KAK9092776.1"/>
    <property type="molecule type" value="Genomic_DNA"/>
</dbReference>
<reference evidence="1 2" key="1">
    <citation type="submission" date="2024-01" db="EMBL/GenBank/DDBJ databases">
        <title>Genome assemblies of Stephania.</title>
        <authorList>
            <person name="Yang L."/>
        </authorList>
    </citation>
    <scope>NUCLEOTIDE SEQUENCE [LARGE SCALE GENOMIC DNA]</scope>
    <source>
        <strain evidence="1">YNDBR</strain>
        <tissue evidence="1">Leaf</tissue>
    </source>
</reference>
<dbReference type="Proteomes" id="UP001420932">
    <property type="component" value="Unassembled WGS sequence"/>
</dbReference>
<evidence type="ECO:0000313" key="1">
    <source>
        <dbReference type="EMBL" id="KAK9092776.1"/>
    </source>
</evidence>
<keyword evidence="2" id="KW-1185">Reference proteome</keyword>
<organism evidence="1 2">
    <name type="scientific">Stephania yunnanensis</name>
    <dbReference type="NCBI Taxonomy" id="152371"/>
    <lineage>
        <taxon>Eukaryota</taxon>
        <taxon>Viridiplantae</taxon>
        <taxon>Streptophyta</taxon>
        <taxon>Embryophyta</taxon>
        <taxon>Tracheophyta</taxon>
        <taxon>Spermatophyta</taxon>
        <taxon>Magnoliopsida</taxon>
        <taxon>Ranunculales</taxon>
        <taxon>Menispermaceae</taxon>
        <taxon>Menispermoideae</taxon>
        <taxon>Cissampelideae</taxon>
        <taxon>Stephania</taxon>
    </lineage>
</organism>
<protein>
    <submittedName>
        <fullName evidence="1">Uncharacterized protein</fullName>
    </submittedName>
</protein>
<evidence type="ECO:0000313" key="2">
    <source>
        <dbReference type="Proteomes" id="UP001420932"/>
    </source>
</evidence>
<name>A0AAP0HQF9_9MAGN</name>
<gene>
    <name evidence="1" type="ORF">Syun_027687</name>
</gene>
<sequence>MGGTEVSRTPSGSDSVEIEEGEECFYTSIDLADLDATSFLCGPSDLSFLPSFRHHMILDSWRNKVIWNNTFKGAPPIHDIALYFGPTWFMDIVEPHNPTRYSYEARFWEDWEGHLESVKRRGEKVDYPYQAAPDYIEWDSVTIADVFKMADRVIAFLLGAEHIYESTGTTTQSEGGTTSTVAARQYGLKGKQPKKKP</sequence>
<accession>A0AAP0HQF9</accession>